<protein>
    <submittedName>
        <fullName evidence="2">Uncharacterized protein</fullName>
    </submittedName>
</protein>
<dbReference type="AlphaFoldDB" id="A0A2P2NIC1"/>
<accession>A0A2P2NIC1</accession>
<dbReference type="EMBL" id="GGEC01061725">
    <property type="protein sequence ID" value="MBX42209.1"/>
    <property type="molecule type" value="Transcribed_RNA"/>
</dbReference>
<evidence type="ECO:0000256" key="1">
    <source>
        <dbReference type="SAM" id="MobiDB-lite"/>
    </source>
</evidence>
<name>A0A2P2NIC1_RHIMU</name>
<reference evidence="2" key="1">
    <citation type="submission" date="2018-02" db="EMBL/GenBank/DDBJ databases">
        <title>Rhizophora mucronata_Transcriptome.</title>
        <authorList>
            <person name="Meera S.P."/>
            <person name="Sreeshan A."/>
            <person name="Augustine A."/>
        </authorList>
    </citation>
    <scope>NUCLEOTIDE SEQUENCE</scope>
    <source>
        <tissue evidence="2">Leaf</tissue>
    </source>
</reference>
<proteinExistence type="predicted"/>
<evidence type="ECO:0000313" key="2">
    <source>
        <dbReference type="EMBL" id="MBX42209.1"/>
    </source>
</evidence>
<feature type="region of interest" description="Disordered" evidence="1">
    <location>
        <begin position="33"/>
        <end position="58"/>
    </location>
</feature>
<sequence>MGSIEDLLLEISRSAQLDDEIGCDELMQILNSGGEMDPAIDDEGVNNQNLMGDEGRGD</sequence>
<organism evidence="2">
    <name type="scientific">Rhizophora mucronata</name>
    <name type="common">Asiatic mangrove</name>
    <dbReference type="NCBI Taxonomy" id="61149"/>
    <lineage>
        <taxon>Eukaryota</taxon>
        <taxon>Viridiplantae</taxon>
        <taxon>Streptophyta</taxon>
        <taxon>Embryophyta</taxon>
        <taxon>Tracheophyta</taxon>
        <taxon>Spermatophyta</taxon>
        <taxon>Magnoliopsida</taxon>
        <taxon>eudicotyledons</taxon>
        <taxon>Gunneridae</taxon>
        <taxon>Pentapetalae</taxon>
        <taxon>rosids</taxon>
        <taxon>fabids</taxon>
        <taxon>Malpighiales</taxon>
        <taxon>Rhizophoraceae</taxon>
        <taxon>Rhizophora</taxon>
    </lineage>
</organism>